<protein>
    <recommendedName>
        <fullName evidence="4">PH domain-containing protein</fullName>
    </recommendedName>
</protein>
<dbReference type="EMBL" id="JBEZFP010000038">
    <property type="protein sequence ID" value="MEU8135179.1"/>
    <property type="molecule type" value="Genomic_DNA"/>
</dbReference>
<accession>A0ABV3DHE6</accession>
<evidence type="ECO:0000256" key="1">
    <source>
        <dbReference type="SAM" id="Phobius"/>
    </source>
</evidence>
<name>A0ABV3DHE6_9ACTN</name>
<keyword evidence="1" id="KW-0472">Membrane</keyword>
<keyword evidence="3" id="KW-1185">Reference proteome</keyword>
<evidence type="ECO:0008006" key="4">
    <source>
        <dbReference type="Google" id="ProtNLM"/>
    </source>
</evidence>
<evidence type="ECO:0000313" key="3">
    <source>
        <dbReference type="Proteomes" id="UP001551482"/>
    </source>
</evidence>
<gene>
    <name evidence="2" type="ORF">AB0C36_16875</name>
</gene>
<proteinExistence type="predicted"/>
<reference evidence="2 3" key="1">
    <citation type="submission" date="2024-06" db="EMBL/GenBank/DDBJ databases">
        <title>The Natural Products Discovery Center: Release of the First 8490 Sequenced Strains for Exploring Actinobacteria Biosynthetic Diversity.</title>
        <authorList>
            <person name="Kalkreuter E."/>
            <person name="Kautsar S.A."/>
            <person name="Yang D."/>
            <person name="Bader C.D."/>
            <person name="Teijaro C.N."/>
            <person name="Fluegel L."/>
            <person name="Davis C.M."/>
            <person name="Simpson J.R."/>
            <person name="Lauterbach L."/>
            <person name="Steele A.D."/>
            <person name="Gui C."/>
            <person name="Meng S."/>
            <person name="Li G."/>
            <person name="Viehrig K."/>
            <person name="Ye F."/>
            <person name="Su P."/>
            <person name="Kiefer A.F."/>
            <person name="Nichols A."/>
            <person name="Cepeda A.J."/>
            <person name="Yan W."/>
            <person name="Fan B."/>
            <person name="Jiang Y."/>
            <person name="Adhikari A."/>
            <person name="Zheng C.-J."/>
            <person name="Schuster L."/>
            <person name="Cowan T.M."/>
            <person name="Smanski M.J."/>
            <person name="Chevrette M.G."/>
            <person name="De Carvalho L.P.S."/>
            <person name="Shen B."/>
        </authorList>
    </citation>
    <scope>NUCLEOTIDE SEQUENCE [LARGE SCALE GENOMIC DNA]</scope>
    <source>
        <strain evidence="2 3">NPDC048946</strain>
    </source>
</reference>
<comment type="caution">
    <text evidence="2">The sequence shown here is derived from an EMBL/GenBank/DDBJ whole genome shotgun (WGS) entry which is preliminary data.</text>
</comment>
<keyword evidence="1" id="KW-1133">Transmembrane helix</keyword>
<dbReference type="RefSeq" id="WP_358354624.1">
    <property type="nucleotide sequence ID" value="NZ_JBEZFP010000038.1"/>
</dbReference>
<evidence type="ECO:0000313" key="2">
    <source>
        <dbReference type="EMBL" id="MEU8135179.1"/>
    </source>
</evidence>
<organism evidence="2 3">
    <name type="scientific">Streptodolium elevatio</name>
    <dbReference type="NCBI Taxonomy" id="3157996"/>
    <lineage>
        <taxon>Bacteria</taxon>
        <taxon>Bacillati</taxon>
        <taxon>Actinomycetota</taxon>
        <taxon>Actinomycetes</taxon>
        <taxon>Kitasatosporales</taxon>
        <taxon>Streptomycetaceae</taxon>
        <taxon>Streptodolium</taxon>
    </lineage>
</organism>
<dbReference type="Proteomes" id="UP001551482">
    <property type="component" value="Unassembled WGS sequence"/>
</dbReference>
<keyword evidence="1" id="KW-0812">Transmembrane</keyword>
<feature type="transmembrane region" description="Helical" evidence="1">
    <location>
        <begin position="20"/>
        <end position="40"/>
    </location>
</feature>
<sequence>MSVAGVVIAAQVFTHSFFEFASLSGVLMVAMTIGTAWLGFWNTFFLVTRRPAVVVDSAGVHIAWGLRPGRFIPWSRVAAVGVPVRRIETSNNLGNESVQYIHYIKVVLAPDGTGTTPRTVRKICPNPDRIRLRATVHAFAPHVAWRFHRAG</sequence>